<feature type="domain" description="Cation efflux protein cytoplasmic" evidence="16">
    <location>
        <begin position="222"/>
        <end position="296"/>
    </location>
</feature>
<dbReference type="PANTHER" id="PTHR43840">
    <property type="entry name" value="MITOCHONDRIAL METAL TRANSPORTER 1-RELATED"/>
    <property type="match status" value="1"/>
</dbReference>
<organism evidence="17 18">
    <name type="scientific">Pseudomonas caricapapayae</name>
    <dbReference type="NCBI Taxonomy" id="46678"/>
    <lineage>
        <taxon>Bacteria</taxon>
        <taxon>Pseudomonadati</taxon>
        <taxon>Pseudomonadota</taxon>
        <taxon>Gammaproteobacteria</taxon>
        <taxon>Pseudomonadales</taxon>
        <taxon>Pseudomonadaceae</taxon>
        <taxon>Pseudomonas</taxon>
    </lineage>
</organism>
<evidence type="ECO:0000256" key="5">
    <source>
        <dbReference type="ARBA" id="ARBA00022496"/>
    </source>
</evidence>
<dbReference type="InterPro" id="IPR050291">
    <property type="entry name" value="CDF_Transporter"/>
</dbReference>
<comment type="subcellular location">
    <subcellularLocation>
        <location evidence="1">Cell membrane</location>
        <topology evidence="1">Multi-pass membrane protein</topology>
    </subcellularLocation>
</comment>
<dbReference type="InterPro" id="IPR058533">
    <property type="entry name" value="Cation_efflux_TM"/>
</dbReference>
<keyword evidence="6" id="KW-0812">Transmembrane</keyword>
<keyword evidence="5" id="KW-0410">Iron transport</keyword>
<dbReference type="GO" id="GO:0015341">
    <property type="term" value="F:zinc efflux antiporter activity"/>
    <property type="evidence" value="ECO:0007669"/>
    <property type="project" value="TreeGrafter"/>
</dbReference>
<dbReference type="EMBL" id="RBOC01000143">
    <property type="protein sequence ID" value="RMM07273.1"/>
    <property type="molecule type" value="Genomic_DNA"/>
</dbReference>
<accession>A0A0P9L1D9</accession>
<feature type="domain" description="Cation efflux protein transmembrane" evidence="15">
    <location>
        <begin position="25"/>
        <end position="216"/>
    </location>
</feature>
<comment type="catalytic activity">
    <reaction evidence="12">
        <text>Cd(2+)(in) + H(+)(out) = Cd(2+)(out) + H(+)(in)</text>
        <dbReference type="Rhea" id="RHEA:28739"/>
        <dbReference type="ChEBI" id="CHEBI:15378"/>
        <dbReference type="ChEBI" id="CHEBI:48775"/>
    </reaction>
</comment>
<comment type="catalytic activity">
    <reaction evidence="11">
        <text>Zn(2+)(in) + H(+)(out) = Zn(2+)(out) + H(+)(in)</text>
        <dbReference type="Rhea" id="RHEA:28839"/>
        <dbReference type="ChEBI" id="CHEBI:15378"/>
        <dbReference type="ChEBI" id="CHEBI:29105"/>
    </reaction>
</comment>
<evidence type="ECO:0000256" key="8">
    <source>
        <dbReference type="ARBA" id="ARBA00022989"/>
    </source>
</evidence>
<comment type="catalytic activity">
    <reaction evidence="10">
        <text>Fe(2+)(in) + H(+)(out) = Fe(2+)(out) + H(+)(in)</text>
        <dbReference type="Rhea" id="RHEA:29439"/>
        <dbReference type="ChEBI" id="CHEBI:15378"/>
        <dbReference type="ChEBI" id="CHEBI:29033"/>
    </reaction>
</comment>
<evidence type="ECO:0000256" key="3">
    <source>
        <dbReference type="ARBA" id="ARBA00022448"/>
    </source>
</evidence>
<evidence type="ECO:0000256" key="6">
    <source>
        <dbReference type="ARBA" id="ARBA00022692"/>
    </source>
</evidence>
<evidence type="ECO:0000256" key="1">
    <source>
        <dbReference type="ARBA" id="ARBA00004651"/>
    </source>
</evidence>
<gene>
    <name evidence="17" type="ORF">ALQ84_03415</name>
</gene>
<comment type="subunit">
    <text evidence="13">Homodimer. The subunits are held together in a parallel orientation through zinc binding at the interface of the cytoplasmic domains.</text>
</comment>
<keyword evidence="7" id="KW-0862">Zinc</keyword>
<dbReference type="Pfam" id="PF01545">
    <property type="entry name" value="Cation_efflux"/>
    <property type="match status" value="1"/>
</dbReference>
<dbReference type="InterPro" id="IPR027470">
    <property type="entry name" value="Cation_efflux_CTD"/>
</dbReference>
<evidence type="ECO:0000256" key="4">
    <source>
        <dbReference type="ARBA" id="ARBA00022475"/>
    </source>
</evidence>
<proteinExistence type="inferred from homology"/>
<keyword evidence="5" id="KW-0408">Iron</keyword>
<comment type="caution">
    <text evidence="17">The sequence shown here is derived from an EMBL/GenBank/DDBJ whole genome shotgun (WGS) entry which is preliminary data.</text>
</comment>
<reference evidence="17 18" key="1">
    <citation type="submission" date="2018-08" db="EMBL/GenBank/DDBJ databases">
        <title>Recombination of ecologically and evolutionarily significant loci maintains genetic cohesion in the Pseudomonas syringae species complex.</title>
        <authorList>
            <person name="Dillon M."/>
            <person name="Thakur S."/>
            <person name="Almeida R.N.D."/>
            <person name="Weir B.S."/>
            <person name="Guttman D.S."/>
        </authorList>
    </citation>
    <scope>NUCLEOTIDE SEQUENCE [LARGE SCALE GENOMIC DNA]</scope>
    <source>
        <strain evidence="17 18">ICMP 4086</strain>
    </source>
</reference>
<evidence type="ECO:0000256" key="13">
    <source>
        <dbReference type="ARBA" id="ARBA00062926"/>
    </source>
</evidence>
<sequence>MDTVQGSVMSTTAEHTRLLRLATRASLAVAVTLILAKGVAWWLSGSVSLLAGLTDSLLDGAASFLNLLAVHYALRPADDDHRYGHGKAEALSGMAQALFITVSGVLIAVQAVERIQNPEPLGAPLLGMVVMVVSIALTLALLTLQYRVIKATGSAAIRADSLHYRSDLLLNASILVALTLAFFGWQQLDAYFGLGIALYILWSALQIARETVSILMDEELPADVSTRMLALACEVPGVLGAHDLRTRISGNRWFVQLHLELPGALTLSVAHALCDQVADAIHAQFPKAEVLVHADPQEVVRQADA</sequence>
<evidence type="ECO:0000256" key="10">
    <source>
        <dbReference type="ARBA" id="ARBA00035584"/>
    </source>
</evidence>
<dbReference type="Gene3D" id="1.20.1510.10">
    <property type="entry name" value="Cation efflux protein transmembrane domain"/>
    <property type="match status" value="1"/>
</dbReference>
<evidence type="ECO:0000313" key="18">
    <source>
        <dbReference type="Proteomes" id="UP000278587"/>
    </source>
</evidence>
<evidence type="ECO:0000256" key="2">
    <source>
        <dbReference type="ARBA" id="ARBA00010212"/>
    </source>
</evidence>
<protein>
    <recommendedName>
        <fullName evidence="14">Cation-efflux pump FieF</fullName>
    </recommendedName>
</protein>
<dbReference type="NCBIfam" id="TIGR01297">
    <property type="entry name" value="CDF"/>
    <property type="match status" value="1"/>
</dbReference>
<keyword evidence="3" id="KW-0813">Transport</keyword>
<dbReference type="PANTHER" id="PTHR43840:SF41">
    <property type="entry name" value="CATION-EFFLUX PUMP FIEF"/>
    <property type="match status" value="1"/>
</dbReference>
<dbReference type="GO" id="GO:0015086">
    <property type="term" value="F:cadmium ion transmembrane transporter activity"/>
    <property type="evidence" value="ECO:0007669"/>
    <property type="project" value="TreeGrafter"/>
</dbReference>
<evidence type="ECO:0000256" key="11">
    <source>
        <dbReference type="ARBA" id="ARBA00047695"/>
    </source>
</evidence>
<evidence type="ECO:0000256" key="7">
    <source>
        <dbReference type="ARBA" id="ARBA00022906"/>
    </source>
</evidence>
<keyword evidence="4" id="KW-1003">Cell membrane</keyword>
<evidence type="ECO:0000259" key="16">
    <source>
        <dbReference type="Pfam" id="PF16916"/>
    </source>
</evidence>
<dbReference type="SUPFAM" id="SSF160240">
    <property type="entry name" value="Cation efflux protein cytoplasmic domain-like"/>
    <property type="match status" value="1"/>
</dbReference>
<comment type="similarity">
    <text evidence="2">Belongs to the cation diffusion facilitator (CDF) transporter (TC 2.A.4) family. FieF subfamily.</text>
</comment>
<evidence type="ECO:0000256" key="12">
    <source>
        <dbReference type="ARBA" id="ARBA00050984"/>
    </source>
</evidence>
<dbReference type="SUPFAM" id="SSF161111">
    <property type="entry name" value="Cation efflux protein transmembrane domain-like"/>
    <property type="match status" value="1"/>
</dbReference>
<evidence type="ECO:0000256" key="14">
    <source>
        <dbReference type="ARBA" id="ARBA00072262"/>
    </source>
</evidence>
<dbReference type="InterPro" id="IPR002524">
    <property type="entry name" value="Cation_efflux"/>
</dbReference>
<dbReference type="Gene3D" id="3.30.70.1350">
    <property type="entry name" value="Cation efflux protein, cytoplasmic domain"/>
    <property type="match status" value="1"/>
</dbReference>
<dbReference type="Pfam" id="PF16916">
    <property type="entry name" value="ZT_dimer"/>
    <property type="match status" value="1"/>
</dbReference>
<dbReference type="InterPro" id="IPR036837">
    <property type="entry name" value="Cation_efflux_CTD_sf"/>
</dbReference>
<dbReference type="GO" id="GO:0015093">
    <property type="term" value="F:ferrous iron transmembrane transporter activity"/>
    <property type="evidence" value="ECO:0007669"/>
    <property type="project" value="TreeGrafter"/>
</dbReference>
<evidence type="ECO:0000259" key="15">
    <source>
        <dbReference type="Pfam" id="PF01545"/>
    </source>
</evidence>
<evidence type="ECO:0000256" key="9">
    <source>
        <dbReference type="ARBA" id="ARBA00023136"/>
    </source>
</evidence>
<name>A0A0P9L1D9_9PSED</name>
<dbReference type="GO" id="GO:0005886">
    <property type="term" value="C:plasma membrane"/>
    <property type="evidence" value="ECO:0007669"/>
    <property type="project" value="UniProtKB-SubCell"/>
</dbReference>
<evidence type="ECO:0000313" key="17">
    <source>
        <dbReference type="EMBL" id="RMM07273.1"/>
    </source>
</evidence>
<dbReference type="GO" id="GO:0006882">
    <property type="term" value="P:intracellular zinc ion homeostasis"/>
    <property type="evidence" value="ECO:0007669"/>
    <property type="project" value="TreeGrafter"/>
</dbReference>
<keyword evidence="7" id="KW-0864">Zinc transport</keyword>
<dbReference type="FunFam" id="1.20.1510.10:FF:000001">
    <property type="entry name" value="Ferrous-iron efflux pump FieF"/>
    <property type="match status" value="1"/>
</dbReference>
<dbReference type="AlphaFoldDB" id="A0A0P9L1D9"/>
<dbReference type="InterPro" id="IPR027469">
    <property type="entry name" value="Cation_efflux_TMD_sf"/>
</dbReference>
<keyword evidence="7" id="KW-0406">Ion transport</keyword>
<dbReference type="FunFam" id="3.30.70.1350:FF:000002">
    <property type="entry name" value="Ferrous-iron efflux pump FieF"/>
    <property type="match status" value="1"/>
</dbReference>
<keyword evidence="9" id="KW-0472">Membrane</keyword>
<keyword evidence="8" id="KW-1133">Transmembrane helix</keyword>
<dbReference type="Proteomes" id="UP000278587">
    <property type="component" value="Unassembled WGS sequence"/>
</dbReference>